<keyword evidence="2" id="KW-1185">Reference proteome</keyword>
<evidence type="ECO:0000313" key="2">
    <source>
        <dbReference type="Proteomes" id="UP000299102"/>
    </source>
</evidence>
<dbReference type="Proteomes" id="UP000299102">
    <property type="component" value="Unassembled WGS sequence"/>
</dbReference>
<gene>
    <name evidence="1" type="ORF">EVAR_56114_1</name>
</gene>
<organism evidence="1 2">
    <name type="scientific">Eumeta variegata</name>
    <name type="common">Bagworm moth</name>
    <name type="synonym">Eumeta japonica</name>
    <dbReference type="NCBI Taxonomy" id="151549"/>
    <lineage>
        <taxon>Eukaryota</taxon>
        <taxon>Metazoa</taxon>
        <taxon>Ecdysozoa</taxon>
        <taxon>Arthropoda</taxon>
        <taxon>Hexapoda</taxon>
        <taxon>Insecta</taxon>
        <taxon>Pterygota</taxon>
        <taxon>Neoptera</taxon>
        <taxon>Endopterygota</taxon>
        <taxon>Lepidoptera</taxon>
        <taxon>Glossata</taxon>
        <taxon>Ditrysia</taxon>
        <taxon>Tineoidea</taxon>
        <taxon>Psychidae</taxon>
        <taxon>Oiketicinae</taxon>
        <taxon>Eumeta</taxon>
    </lineage>
</organism>
<reference evidence="1 2" key="1">
    <citation type="journal article" date="2019" name="Commun. Biol.">
        <title>The bagworm genome reveals a unique fibroin gene that provides high tensile strength.</title>
        <authorList>
            <person name="Kono N."/>
            <person name="Nakamura H."/>
            <person name="Ohtoshi R."/>
            <person name="Tomita M."/>
            <person name="Numata K."/>
            <person name="Arakawa K."/>
        </authorList>
    </citation>
    <scope>NUCLEOTIDE SEQUENCE [LARGE SCALE GENOMIC DNA]</scope>
</reference>
<protein>
    <submittedName>
        <fullName evidence="1">Uncharacterized protein</fullName>
    </submittedName>
</protein>
<sequence length="68" mass="7733">MPPAHRFRGIKASVWRDTNTLPRLARAAFGTCIQSALQRPVLFQDEVVEFESSDTVVIVTEQRDRCTN</sequence>
<dbReference type="EMBL" id="BGZK01001193">
    <property type="protein sequence ID" value="GBP73956.1"/>
    <property type="molecule type" value="Genomic_DNA"/>
</dbReference>
<proteinExistence type="predicted"/>
<dbReference type="AlphaFoldDB" id="A0A4C1YCX6"/>
<comment type="caution">
    <text evidence="1">The sequence shown here is derived from an EMBL/GenBank/DDBJ whole genome shotgun (WGS) entry which is preliminary data.</text>
</comment>
<accession>A0A4C1YCX6</accession>
<name>A0A4C1YCX6_EUMVA</name>
<evidence type="ECO:0000313" key="1">
    <source>
        <dbReference type="EMBL" id="GBP73956.1"/>
    </source>
</evidence>